<dbReference type="Gene3D" id="3.30.450.20">
    <property type="entry name" value="PAS domain"/>
    <property type="match status" value="2"/>
</dbReference>
<evidence type="ECO:0008006" key="14">
    <source>
        <dbReference type="Google" id="ProtNLM"/>
    </source>
</evidence>
<comment type="subcellular location">
    <subcellularLocation>
        <location evidence="1">Membrane</location>
    </subcellularLocation>
</comment>
<dbReference type="Gene3D" id="1.10.3210.10">
    <property type="entry name" value="Hypothetical protein af1432"/>
    <property type="match status" value="1"/>
</dbReference>
<dbReference type="SMART" id="SM00267">
    <property type="entry name" value="GGDEF"/>
    <property type="match status" value="1"/>
</dbReference>
<dbReference type="Pfam" id="PF14827">
    <property type="entry name" value="dCache_3"/>
    <property type="match status" value="1"/>
</dbReference>
<sequence>MRMGGKTSPEGWRFLWGSKRRRISSIPGQANYVRMRVLLPLMCAIAGLIVAFAVALYIMKRIEIRKDCEQVFSSIPGALGAELDRDTRMMTDILDMVARDKGFRSAFLAGDRASLLEQASPMFESLRKQHRITHFYFLRPDRVCFLRVHQPDRHGDTIDRLTAIEAQETGRSSYGLELGSLGTIALRMVRPWYHDGTLIGYIELGEEIEHITEHLCDLFGIEVYVAIHKDLLDRTDWSIGMLMLGRETDWDQFPSSVITSQTLPEIPEGLANYISKDHHDDSMTSDVEVSLAGQTYRVGFWELKDVASREIGDLIILRDVTYTHATFSRTMLVVALISLCVGGTLFALFSIFLRRVDHSLVAKTSELRTEIDRRKQAEADVHRSRDFLRTIIDATPDAMLVIDRDHRVVLANQAAHDLIGGRDPVVEGMTCHQVFHGRDLPCLGQDEPCPLEQVVATKAPVTVVHTHCDASGNERDVEITAAPIFDETGDVIQMIEACRDITDRLRAEEQIRDLARFPDEDPNPVLRIASGGGVLYANKAGVTLLDAWGCGPDTLVTDRWRELVLDALASEQSQQVEVVCREQMFSLVLAPVVDSNYVNVYAYDITQRKRAENEGAKLVWKLGERLKELQCLYGLSSLVRNSETWEEALWELVYLIPPAWQYPDITCCRIRLEGREYVSEPFMSTSWRQSSDLVVNGRPVGTIEVFYTQQRPEADEGPFLMEERRLIDTLAANLSQAAQRREAEKAVADLARFPDEDPSPVLRIAADGAVLYGNDASGPLQEAWGCGPEAPVTGQWHRLVRNALESNQSQSAEAQCEGSTYHLVFAPIAESDYVNVYAHDITERKNAEQDLQDVNAQLEGLVMTDPLTGLRDRRYFGEMIEHELGEMQRYGGELALMMLDVDHFKAVNDTYGHQFGDKVLIEVAKLLFAEARRADFVARWGGDEFVVLMPHTPLEAAAAAADRIREKVSATTISDGKQAARITVSAGIGVIDATEGKNASGLLRLSDDALYAAKHSGRNCTRTWKDIQQGAPPTDDNAPDAGRVEELQLQMAELKHRAREVSVQGIWTLIQALEARDPFTRGHAENVTRYAVGIAETMGLEPANIEVLRWASMVHDIGKIGVPDDILKKKTPFTEWERGQMQSHVLTGVRILQEMRLLESEIPLVRCHHERWDGKGYPQGLAGSAIPISSRIMAVADTLDAITSERVYRKGRDLSTALQIIADESGKKFDPLVVDALIRWVTAVRVGRQCEGALTAKELLETKMDAAELSADPVTDQPDVAA</sequence>
<keyword evidence="6" id="KW-0067">ATP-binding</keyword>
<dbReference type="SUPFAM" id="SSF109604">
    <property type="entry name" value="HD-domain/PDEase-like"/>
    <property type="match status" value="1"/>
</dbReference>
<keyword evidence="7" id="KW-0902">Two-component regulatory system</keyword>
<dbReference type="NCBIfam" id="TIGR00254">
    <property type="entry name" value="GGDEF"/>
    <property type="match status" value="1"/>
</dbReference>
<name>A0A0F9VUA5_9ZZZZ</name>
<evidence type="ECO:0000259" key="9">
    <source>
        <dbReference type="PROSITE" id="PS50112"/>
    </source>
</evidence>
<keyword evidence="8" id="KW-1133">Transmembrane helix</keyword>
<evidence type="ECO:0000259" key="10">
    <source>
        <dbReference type="PROSITE" id="PS50113"/>
    </source>
</evidence>
<dbReference type="NCBIfam" id="TIGR00229">
    <property type="entry name" value="sensory_box"/>
    <property type="match status" value="1"/>
</dbReference>
<dbReference type="CDD" id="cd00130">
    <property type="entry name" value="PAS"/>
    <property type="match status" value="1"/>
</dbReference>
<dbReference type="InterPro" id="IPR052155">
    <property type="entry name" value="Biofilm_reg_signaling"/>
</dbReference>
<evidence type="ECO:0000256" key="5">
    <source>
        <dbReference type="ARBA" id="ARBA00022777"/>
    </source>
</evidence>
<feature type="transmembrane region" description="Helical" evidence="8">
    <location>
        <begin position="332"/>
        <end position="353"/>
    </location>
</feature>
<dbReference type="PROSITE" id="PS50887">
    <property type="entry name" value="GGDEF"/>
    <property type="match status" value="1"/>
</dbReference>
<dbReference type="FunFam" id="3.30.70.270:FF:000001">
    <property type="entry name" value="Diguanylate cyclase domain protein"/>
    <property type="match status" value="1"/>
</dbReference>
<dbReference type="Gene3D" id="3.30.70.270">
    <property type="match status" value="1"/>
</dbReference>
<keyword evidence="8" id="KW-0472">Membrane</keyword>
<dbReference type="SUPFAM" id="SSF55073">
    <property type="entry name" value="Nucleotide cyclase"/>
    <property type="match status" value="1"/>
</dbReference>
<dbReference type="PROSITE" id="PS50112">
    <property type="entry name" value="PAS"/>
    <property type="match status" value="1"/>
</dbReference>
<dbReference type="InterPro" id="IPR006675">
    <property type="entry name" value="HDIG_dom"/>
</dbReference>
<evidence type="ECO:0000256" key="1">
    <source>
        <dbReference type="ARBA" id="ARBA00004370"/>
    </source>
</evidence>
<dbReference type="InterPro" id="IPR013656">
    <property type="entry name" value="PAS_4"/>
</dbReference>
<proteinExistence type="predicted"/>
<evidence type="ECO:0000256" key="3">
    <source>
        <dbReference type="ARBA" id="ARBA00022679"/>
    </source>
</evidence>
<keyword evidence="4" id="KW-0547">Nucleotide-binding</keyword>
<dbReference type="Pfam" id="PF00990">
    <property type="entry name" value="GGDEF"/>
    <property type="match status" value="1"/>
</dbReference>
<feature type="domain" description="PAC" evidence="10">
    <location>
        <begin position="457"/>
        <end position="513"/>
    </location>
</feature>
<feature type="domain" description="PAS" evidence="9">
    <location>
        <begin position="384"/>
        <end position="420"/>
    </location>
</feature>
<dbReference type="InterPro" id="IPR000700">
    <property type="entry name" value="PAS-assoc_C"/>
</dbReference>
<dbReference type="SUPFAM" id="SSF55785">
    <property type="entry name" value="PYP-like sensor domain (PAS domain)"/>
    <property type="match status" value="1"/>
</dbReference>
<evidence type="ECO:0000259" key="11">
    <source>
        <dbReference type="PROSITE" id="PS50887"/>
    </source>
</evidence>
<organism evidence="13">
    <name type="scientific">marine sediment metagenome</name>
    <dbReference type="NCBI Taxonomy" id="412755"/>
    <lineage>
        <taxon>unclassified sequences</taxon>
        <taxon>metagenomes</taxon>
        <taxon>ecological metagenomes</taxon>
    </lineage>
</organism>
<dbReference type="InterPro" id="IPR029787">
    <property type="entry name" value="Nucleotide_cyclase"/>
</dbReference>
<evidence type="ECO:0000313" key="13">
    <source>
        <dbReference type="EMBL" id="KKO03518.1"/>
    </source>
</evidence>
<dbReference type="PROSITE" id="PS51832">
    <property type="entry name" value="HD_GYP"/>
    <property type="match status" value="1"/>
</dbReference>
<dbReference type="InterPro" id="IPR000160">
    <property type="entry name" value="GGDEF_dom"/>
</dbReference>
<dbReference type="GO" id="GO:0016020">
    <property type="term" value="C:membrane"/>
    <property type="evidence" value="ECO:0007669"/>
    <property type="project" value="UniProtKB-SubCell"/>
</dbReference>
<dbReference type="GO" id="GO:0000160">
    <property type="term" value="P:phosphorelay signal transduction system"/>
    <property type="evidence" value="ECO:0007669"/>
    <property type="project" value="UniProtKB-KW"/>
</dbReference>
<accession>A0A0F9VUA5</accession>
<evidence type="ECO:0000256" key="4">
    <source>
        <dbReference type="ARBA" id="ARBA00022741"/>
    </source>
</evidence>
<dbReference type="EMBL" id="LAZR01000026">
    <property type="protein sequence ID" value="KKO03518.1"/>
    <property type="molecule type" value="Genomic_DNA"/>
</dbReference>
<dbReference type="GO" id="GO:0005524">
    <property type="term" value="F:ATP binding"/>
    <property type="evidence" value="ECO:0007669"/>
    <property type="project" value="UniProtKB-KW"/>
</dbReference>
<evidence type="ECO:0000256" key="8">
    <source>
        <dbReference type="SAM" id="Phobius"/>
    </source>
</evidence>
<keyword evidence="2" id="KW-0597">Phosphoprotein</keyword>
<comment type="caution">
    <text evidence="13">The sequence shown here is derived from an EMBL/GenBank/DDBJ whole genome shotgun (WGS) entry which is preliminary data.</text>
</comment>
<dbReference type="Pfam" id="PF13487">
    <property type="entry name" value="HD_5"/>
    <property type="match status" value="1"/>
</dbReference>
<evidence type="ECO:0000256" key="2">
    <source>
        <dbReference type="ARBA" id="ARBA00022553"/>
    </source>
</evidence>
<dbReference type="PANTHER" id="PTHR44757:SF2">
    <property type="entry name" value="BIOFILM ARCHITECTURE MAINTENANCE PROTEIN MBAA"/>
    <property type="match status" value="1"/>
</dbReference>
<dbReference type="InterPro" id="IPR029150">
    <property type="entry name" value="dCache_3"/>
</dbReference>
<dbReference type="InterPro" id="IPR003607">
    <property type="entry name" value="HD/PDEase_dom"/>
</dbReference>
<dbReference type="SUPFAM" id="SSF103190">
    <property type="entry name" value="Sensory domain-like"/>
    <property type="match status" value="1"/>
</dbReference>
<evidence type="ECO:0000256" key="6">
    <source>
        <dbReference type="ARBA" id="ARBA00022840"/>
    </source>
</evidence>
<dbReference type="SMART" id="SM00471">
    <property type="entry name" value="HDc"/>
    <property type="match status" value="1"/>
</dbReference>
<dbReference type="CDD" id="cd01949">
    <property type="entry name" value="GGDEF"/>
    <property type="match status" value="1"/>
</dbReference>
<dbReference type="PROSITE" id="PS50113">
    <property type="entry name" value="PAC"/>
    <property type="match status" value="1"/>
</dbReference>
<keyword evidence="3" id="KW-0808">Transferase</keyword>
<keyword evidence="5" id="KW-0418">Kinase</keyword>
<evidence type="ECO:0000256" key="7">
    <source>
        <dbReference type="ARBA" id="ARBA00023012"/>
    </source>
</evidence>
<feature type="domain" description="GGDEF" evidence="11">
    <location>
        <begin position="892"/>
        <end position="1026"/>
    </location>
</feature>
<dbReference type="CDD" id="cd00077">
    <property type="entry name" value="HDc"/>
    <property type="match status" value="1"/>
</dbReference>
<feature type="transmembrane region" description="Helical" evidence="8">
    <location>
        <begin position="37"/>
        <end position="58"/>
    </location>
</feature>
<dbReference type="InterPro" id="IPR037522">
    <property type="entry name" value="HD_GYP_dom"/>
</dbReference>
<gene>
    <name evidence="13" type="ORF">LCGC14_0094430</name>
</gene>
<dbReference type="SMART" id="SM00091">
    <property type="entry name" value="PAS"/>
    <property type="match status" value="2"/>
</dbReference>
<feature type="domain" description="HD-GYP" evidence="12">
    <location>
        <begin position="1058"/>
        <end position="1253"/>
    </location>
</feature>
<reference evidence="13" key="1">
    <citation type="journal article" date="2015" name="Nature">
        <title>Complex archaea that bridge the gap between prokaryotes and eukaryotes.</title>
        <authorList>
            <person name="Spang A."/>
            <person name="Saw J.H."/>
            <person name="Jorgensen S.L."/>
            <person name="Zaremba-Niedzwiedzka K."/>
            <person name="Martijn J."/>
            <person name="Lind A.E."/>
            <person name="van Eijk R."/>
            <person name="Schleper C."/>
            <person name="Guy L."/>
            <person name="Ettema T.J."/>
        </authorList>
    </citation>
    <scope>NUCLEOTIDE SEQUENCE</scope>
</reference>
<dbReference type="GO" id="GO:0016301">
    <property type="term" value="F:kinase activity"/>
    <property type="evidence" value="ECO:0007669"/>
    <property type="project" value="UniProtKB-KW"/>
</dbReference>
<dbReference type="PANTHER" id="PTHR44757">
    <property type="entry name" value="DIGUANYLATE CYCLASE DGCP"/>
    <property type="match status" value="1"/>
</dbReference>
<dbReference type="InterPro" id="IPR035965">
    <property type="entry name" value="PAS-like_dom_sf"/>
</dbReference>
<dbReference type="Pfam" id="PF08448">
    <property type="entry name" value="PAS_4"/>
    <property type="match status" value="1"/>
</dbReference>
<protein>
    <recommendedName>
        <fullName evidence="14">Diguanylate cyclase</fullName>
    </recommendedName>
</protein>
<dbReference type="NCBIfam" id="TIGR00277">
    <property type="entry name" value="HDIG"/>
    <property type="match status" value="1"/>
</dbReference>
<dbReference type="InterPro" id="IPR029151">
    <property type="entry name" value="Sensor-like_sf"/>
</dbReference>
<evidence type="ECO:0000259" key="12">
    <source>
        <dbReference type="PROSITE" id="PS51832"/>
    </source>
</evidence>
<dbReference type="InterPro" id="IPR000014">
    <property type="entry name" value="PAS"/>
</dbReference>
<dbReference type="InterPro" id="IPR043128">
    <property type="entry name" value="Rev_trsase/Diguanyl_cyclase"/>
</dbReference>
<keyword evidence="8" id="KW-0812">Transmembrane</keyword>